<organism evidence="3 4">
    <name type="scientific">Colletotrichum incanum</name>
    <name type="common">Soybean anthracnose fungus</name>
    <dbReference type="NCBI Taxonomy" id="1573173"/>
    <lineage>
        <taxon>Eukaryota</taxon>
        <taxon>Fungi</taxon>
        <taxon>Dikarya</taxon>
        <taxon>Ascomycota</taxon>
        <taxon>Pezizomycotina</taxon>
        <taxon>Sordariomycetes</taxon>
        <taxon>Hypocreomycetidae</taxon>
        <taxon>Glomerellales</taxon>
        <taxon>Glomerellaceae</taxon>
        <taxon>Colletotrichum</taxon>
        <taxon>Colletotrichum spaethianum species complex</taxon>
    </lineage>
</organism>
<dbReference type="InterPro" id="IPR053137">
    <property type="entry name" value="NLR-like"/>
</dbReference>
<dbReference type="Gene3D" id="1.25.40.10">
    <property type="entry name" value="Tetratricopeptide repeat domain"/>
    <property type="match status" value="1"/>
</dbReference>
<keyword evidence="4" id="KW-1185">Reference proteome</keyword>
<feature type="compositionally biased region" description="Polar residues" evidence="1">
    <location>
        <begin position="1020"/>
        <end position="1031"/>
    </location>
</feature>
<dbReference type="EMBL" id="LFIW01000624">
    <property type="protein sequence ID" value="KZL85475.1"/>
    <property type="molecule type" value="Genomic_DNA"/>
</dbReference>
<evidence type="ECO:0000313" key="4">
    <source>
        <dbReference type="Proteomes" id="UP000076584"/>
    </source>
</evidence>
<evidence type="ECO:0000259" key="2">
    <source>
        <dbReference type="Pfam" id="PF01048"/>
    </source>
</evidence>
<dbReference type="Pfam" id="PF01048">
    <property type="entry name" value="PNP_UDP_1"/>
    <property type="match status" value="1"/>
</dbReference>
<dbReference type="InterPro" id="IPR027417">
    <property type="entry name" value="P-loop_NTPase"/>
</dbReference>
<comment type="caution">
    <text evidence="3">The sequence shown here is derived from an EMBL/GenBank/DDBJ whole genome shotgun (WGS) entry which is preliminary data.</text>
</comment>
<dbReference type="InterPro" id="IPR035994">
    <property type="entry name" value="Nucleoside_phosphorylase_sf"/>
</dbReference>
<dbReference type="SUPFAM" id="SSF53167">
    <property type="entry name" value="Purine and uridine phosphorylases"/>
    <property type="match status" value="1"/>
</dbReference>
<feature type="region of interest" description="Disordered" evidence="1">
    <location>
        <begin position="1011"/>
        <end position="1031"/>
    </location>
</feature>
<name>A0A162N306_COLIC</name>
<dbReference type="InterPro" id="IPR000845">
    <property type="entry name" value="Nucleoside_phosphorylase_d"/>
</dbReference>
<dbReference type="NCBIfam" id="NF040586">
    <property type="entry name" value="FxSxx_TPR"/>
    <property type="match status" value="1"/>
</dbReference>
<reference evidence="3 4" key="1">
    <citation type="submission" date="2015-06" db="EMBL/GenBank/DDBJ databases">
        <title>Survival trade-offs in plant roots during colonization by closely related pathogenic and mutualistic fungi.</title>
        <authorList>
            <person name="Hacquard S."/>
            <person name="Kracher B."/>
            <person name="Hiruma K."/>
            <person name="Weinman A."/>
            <person name="Muench P."/>
            <person name="Garrido Oter R."/>
            <person name="Ver Loren van Themaat E."/>
            <person name="Dallerey J.-F."/>
            <person name="Damm U."/>
            <person name="Henrissat B."/>
            <person name="Lespinet O."/>
            <person name="Thon M."/>
            <person name="Kemen E."/>
            <person name="McHardy A.C."/>
            <person name="Schulze-Lefert P."/>
            <person name="O'Connell R.J."/>
        </authorList>
    </citation>
    <scope>NUCLEOTIDE SEQUENCE [LARGE SCALE GENOMIC DNA]</scope>
    <source>
        <strain evidence="3 4">MAFF 238704</strain>
    </source>
</reference>
<evidence type="ECO:0000313" key="3">
    <source>
        <dbReference type="EMBL" id="KZL85475.1"/>
    </source>
</evidence>
<dbReference type="PANTHER" id="PTHR46082">
    <property type="entry name" value="ATP/GTP-BINDING PROTEIN-RELATED"/>
    <property type="match status" value="1"/>
</dbReference>
<protein>
    <submittedName>
        <fullName evidence="3">Kinesin light chain</fullName>
    </submittedName>
</protein>
<dbReference type="Gene3D" id="3.40.50.300">
    <property type="entry name" value="P-loop containing nucleotide triphosphate hydrolases"/>
    <property type="match status" value="1"/>
</dbReference>
<dbReference type="AlphaFoldDB" id="A0A162N306"/>
<dbReference type="Pfam" id="PF13424">
    <property type="entry name" value="TPR_12"/>
    <property type="match status" value="1"/>
</dbReference>
<proteinExistence type="predicted"/>
<feature type="non-terminal residue" evidence="3">
    <location>
        <position position="1"/>
    </location>
</feature>
<dbReference type="InterPro" id="IPR011990">
    <property type="entry name" value="TPR-like_helical_dom_sf"/>
</dbReference>
<dbReference type="PANTHER" id="PTHR46082:SF6">
    <property type="entry name" value="AAA+ ATPASE DOMAIN-CONTAINING PROTEIN-RELATED"/>
    <property type="match status" value="1"/>
</dbReference>
<dbReference type="GO" id="GO:0009116">
    <property type="term" value="P:nucleoside metabolic process"/>
    <property type="evidence" value="ECO:0007669"/>
    <property type="project" value="InterPro"/>
</dbReference>
<accession>A0A162N306</accession>
<dbReference type="Proteomes" id="UP000076584">
    <property type="component" value="Unassembled WGS sequence"/>
</dbReference>
<dbReference type="SUPFAM" id="SSF52540">
    <property type="entry name" value="P-loop containing nucleoside triphosphate hydrolases"/>
    <property type="match status" value="1"/>
</dbReference>
<dbReference type="SUPFAM" id="SSF48452">
    <property type="entry name" value="TPR-like"/>
    <property type="match status" value="2"/>
</dbReference>
<sequence>LSITNPPWPVMTGRTRARKREDFQIAVMCALPLEYDAVAFAFDEIWDDDMGNAPGDNNAYTTGRIGSHNVVLLLLPGMGKASAASAAATLRLSYTGIKLAILTGICGGVPSPGTDNELLLGDVVISKSVFQYDLGRKYPDRFAPKDTVEESLGRPSKEVRSLVATFQTHLGRSRLQHRASQFLEQVQQRAIDVHQNLYERPAATEDRLFEPGYLHRHCDSGLCGCSESGACEKALAASCEELQCDFSRLVSRGRLETREKQEAEDATVLQELRILVGRVGSADTVMKAGLDRDRIARDHDLVAFEMEGAGVWDEVPCIVIKGVCDYADSHKNKRWQHFAAATAASTTKALLEQYKQTDRPTAPPACFLVPYSENPDFIGRSEVLYKIKQLFGHEPYQDQITKSRPRVALYGLGGIGKTQIALAYVFWLQHACPDLSVFWVHASNADRFRQSYSYIAQHCGIPGYDDPKADVLALVKSWLERPDCGQWLMVIDNADDRQLFFPTLSEGSSNAHQTTNLKGGLGRYVPECGHGSALITTRNKQVASKVVRSKSLIEVGEMSESETSQLIHGILDDEISATEISTLSSRLEHLPLTLAQAAAFMQENSISITKYLQLLEEGDDGLVNQLSEPFEAVGRDSETPHAVTATWIISFNQIQQQEALASDILSFASLLDRQGIPEKFMVDFCNNKSEQRITTAKVTKALGTLKAFSFISEAKNNTVDMHRLVQLITRKWLKNNGRLTEYAEQAVKVLSDIYPYGDHENRHICRDYLPHANALLRIKTTGSRNSDLLRASLLHCVAGYFSYLGQWKGAEQSSAQSVKLRKERLGEEHPLTLGIMSILASTFGNQGRWKEAEELDVRVLETRTKVLGEEHPGTLRSISNLALMYTEQGRWKEAEELDVRVIETRTKVLGEEHPDTLRSISNLALTYTEQGRWKEAEELEVRVMKTSSRVLGEEHPGTLTSMANLAYTWKDQGRWDDALRLMENCIRHKQKCLGVDHSDTKSSISSLSAWKEELERARSNPGSLSQVEGTR</sequence>
<dbReference type="STRING" id="1573173.A0A162N306"/>
<gene>
    <name evidence="3" type="ORF">CI238_06688</name>
</gene>
<evidence type="ECO:0000256" key="1">
    <source>
        <dbReference type="SAM" id="MobiDB-lite"/>
    </source>
</evidence>
<dbReference type="GO" id="GO:0003824">
    <property type="term" value="F:catalytic activity"/>
    <property type="evidence" value="ECO:0007669"/>
    <property type="project" value="InterPro"/>
</dbReference>
<feature type="domain" description="Nucleoside phosphorylase" evidence="2">
    <location>
        <begin position="25"/>
        <end position="139"/>
    </location>
</feature>
<dbReference type="Gene3D" id="3.40.50.1580">
    <property type="entry name" value="Nucleoside phosphorylase domain"/>
    <property type="match status" value="1"/>
</dbReference>
<dbReference type="Pfam" id="PF13374">
    <property type="entry name" value="TPR_10"/>
    <property type="match status" value="3"/>
</dbReference>